<evidence type="ECO:0000313" key="10">
    <source>
        <dbReference type="Proteomes" id="UP000266196"/>
    </source>
</evidence>
<comment type="similarity">
    <text evidence="1">Belongs to the APC10 family.</text>
</comment>
<dbReference type="PROSITE" id="PS51284">
    <property type="entry name" value="DOC"/>
    <property type="match status" value="1"/>
</dbReference>
<evidence type="ECO:0000256" key="5">
    <source>
        <dbReference type="ARBA" id="ARBA00023306"/>
    </source>
</evidence>
<protein>
    <recommendedName>
        <fullName evidence="6">DOC domain-containing protein</fullName>
    </recommendedName>
</protein>
<dbReference type="Pfam" id="PF03256">
    <property type="entry name" value="ANAPC10"/>
    <property type="match status" value="1"/>
</dbReference>
<evidence type="ECO:0000256" key="2">
    <source>
        <dbReference type="ARBA" id="ARBA00022618"/>
    </source>
</evidence>
<dbReference type="GO" id="GO:0070979">
    <property type="term" value="P:protein K11-linked ubiquitination"/>
    <property type="evidence" value="ECO:0007669"/>
    <property type="project" value="TreeGrafter"/>
</dbReference>
<dbReference type="EMBL" id="QUTC01000936">
    <property type="protein sequence ID" value="RHY77659.1"/>
    <property type="molecule type" value="Genomic_DNA"/>
</dbReference>
<dbReference type="InterPro" id="IPR016901">
    <property type="entry name" value="APC10/Doc1"/>
</dbReference>
<feature type="domain" description="DOC" evidence="6">
    <location>
        <begin position="1"/>
        <end position="222"/>
    </location>
</feature>
<evidence type="ECO:0000259" key="6">
    <source>
        <dbReference type="PROSITE" id="PS51284"/>
    </source>
</evidence>
<comment type="caution">
    <text evidence="7">The sequence shown here is derived from an EMBL/GenBank/DDBJ whole genome shotgun (WGS) entry which is preliminary data.</text>
</comment>
<gene>
    <name evidence="8" type="ORF">DYB31_016430</name>
    <name evidence="7" type="ORF">DYB38_002847</name>
</gene>
<dbReference type="Proteomes" id="UP000266196">
    <property type="component" value="Unassembled WGS sequence"/>
</dbReference>
<evidence type="ECO:0000256" key="1">
    <source>
        <dbReference type="ARBA" id="ARBA00006762"/>
    </source>
</evidence>
<dbReference type="PANTHER" id="PTHR12936:SF0">
    <property type="entry name" value="ANAPHASE-PROMOTING COMPLEX SUBUNIT 10"/>
    <property type="match status" value="1"/>
</dbReference>
<dbReference type="Proteomes" id="UP000265716">
    <property type="component" value="Unassembled WGS sequence"/>
</dbReference>
<keyword evidence="3" id="KW-0498">Mitosis</keyword>
<evidence type="ECO:0000313" key="8">
    <source>
        <dbReference type="EMBL" id="RHZ02973.1"/>
    </source>
</evidence>
<dbReference type="SUPFAM" id="SSF49785">
    <property type="entry name" value="Galactose-binding domain-like"/>
    <property type="match status" value="1"/>
</dbReference>
<evidence type="ECO:0000313" key="7">
    <source>
        <dbReference type="EMBL" id="RHY77659.1"/>
    </source>
</evidence>
<dbReference type="GO" id="GO:0005680">
    <property type="term" value="C:anaphase-promoting complex"/>
    <property type="evidence" value="ECO:0007669"/>
    <property type="project" value="InterPro"/>
</dbReference>
<dbReference type="GO" id="GO:0031145">
    <property type="term" value="P:anaphase-promoting complex-dependent catabolic process"/>
    <property type="evidence" value="ECO:0007669"/>
    <property type="project" value="InterPro"/>
</dbReference>
<dbReference type="EMBL" id="QUTE01014156">
    <property type="protein sequence ID" value="RHZ02973.1"/>
    <property type="molecule type" value="Genomic_DNA"/>
</dbReference>
<dbReference type="Gene3D" id="2.60.120.260">
    <property type="entry name" value="Galactose-binding domain-like"/>
    <property type="match status" value="1"/>
</dbReference>
<evidence type="ECO:0000256" key="3">
    <source>
        <dbReference type="ARBA" id="ARBA00022776"/>
    </source>
</evidence>
<dbReference type="InterPro" id="IPR004939">
    <property type="entry name" value="APC_su10/DOC_dom"/>
</dbReference>
<keyword evidence="4" id="KW-0833">Ubl conjugation pathway</keyword>
<reference evidence="9 10" key="1">
    <citation type="submission" date="2018-08" db="EMBL/GenBank/DDBJ databases">
        <title>Aphanomyces genome sequencing and annotation.</title>
        <authorList>
            <person name="Minardi D."/>
            <person name="Oidtmann B."/>
            <person name="Van Der Giezen M."/>
            <person name="Studholme D.J."/>
        </authorList>
    </citation>
    <scope>NUCLEOTIDE SEQUENCE [LARGE SCALE GENOMIC DNA]</scope>
    <source>
        <strain evidence="8 10">197901</strain>
        <strain evidence="7 9">SA</strain>
    </source>
</reference>
<sequence>MQVLSVHRTYSAGHGKARNRRRGGVDAFVRQAGQWCPATARWYVAGILTSMDLDEKCIYNFLRHRRMLGGELLFFNVDNLDTYWQSDGAQPHLINIQFHKKTTVQEVALYLDYKLDESYTPKMITVRTGTTFHDLVDVLTHTTTEPTGWVTIPLSCQPTDLSLLSEQPLRTFFLQLAVTGMHQNGRDTHIRQVKVFAPRQPQRPTAGTFHFRASSSVEVSSFACIR</sequence>
<dbReference type="AlphaFoldDB" id="A0A397E7B0"/>
<organism evidence="7 9">
    <name type="scientific">Aphanomyces astaci</name>
    <name type="common">Crayfish plague agent</name>
    <dbReference type="NCBI Taxonomy" id="112090"/>
    <lineage>
        <taxon>Eukaryota</taxon>
        <taxon>Sar</taxon>
        <taxon>Stramenopiles</taxon>
        <taxon>Oomycota</taxon>
        <taxon>Saprolegniomycetes</taxon>
        <taxon>Saprolegniales</taxon>
        <taxon>Verrucalvaceae</taxon>
        <taxon>Aphanomyces</taxon>
    </lineage>
</organism>
<dbReference type="CDD" id="cd08366">
    <property type="entry name" value="APC10"/>
    <property type="match status" value="1"/>
</dbReference>
<keyword evidence="5" id="KW-0131">Cell cycle</keyword>
<dbReference type="InterPro" id="IPR008979">
    <property type="entry name" value="Galactose-bd-like_sf"/>
</dbReference>
<dbReference type="GO" id="GO:0051301">
    <property type="term" value="P:cell division"/>
    <property type="evidence" value="ECO:0007669"/>
    <property type="project" value="UniProtKB-KW"/>
</dbReference>
<keyword evidence="2" id="KW-0132">Cell division</keyword>
<dbReference type="SMART" id="SM01337">
    <property type="entry name" value="APC10"/>
    <property type="match status" value="1"/>
</dbReference>
<name>A0A397E7B0_APHAT</name>
<evidence type="ECO:0000256" key="4">
    <source>
        <dbReference type="ARBA" id="ARBA00022786"/>
    </source>
</evidence>
<proteinExistence type="inferred from homology"/>
<dbReference type="VEuPathDB" id="FungiDB:H257_09146"/>
<accession>A0A397E7B0</accession>
<evidence type="ECO:0000313" key="9">
    <source>
        <dbReference type="Proteomes" id="UP000265716"/>
    </source>
</evidence>
<dbReference type="PANTHER" id="PTHR12936">
    <property type="entry name" value="ANAPHASE-PROMOTING COMPLEX 10"/>
    <property type="match status" value="1"/>
</dbReference>